<dbReference type="Pfam" id="PF26551">
    <property type="entry name" value="DUF8180"/>
    <property type="match status" value="1"/>
</dbReference>
<protein>
    <recommendedName>
        <fullName evidence="1">DUF8180 domain-containing protein</fullName>
    </recommendedName>
</protein>
<name>A0A0W8FCV8_9ZZZZ</name>
<gene>
    <name evidence="2" type="ORF">ASZ90_011704</name>
</gene>
<accession>A0A0W8FCV8</accession>
<dbReference type="AlphaFoldDB" id="A0A0W8FCV8"/>
<proteinExistence type="predicted"/>
<evidence type="ECO:0000259" key="1">
    <source>
        <dbReference type="Pfam" id="PF26551"/>
    </source>
</evidence>
<organism evidence="2">
    <name type="scientific">hydrocarbon metagenome</name>
    <dbReference type="NCBI Taxonomy" id="938273"/>
    <lineage>
        <taxon>unclassified sequences</taxon>
        <taxon>metagenomes</taxon>
        <taxon>ecological metagenomes</taxon>
    </lineage>
</organism>
<feature type="domain" description="DUF8180" evidence="1">
    <location>
        <begin position="21"/>
        <end position="77"/>
    </location>
</feature>
<reference evidence="2" key="1">
    <citation type="journal article" date="2015" name="Proc. Natl. Acad. Sci. U.S.A.">
        <title>Networks of energetic and metabolic interactions define dynamics in microbial communities.</title>
        <authorList>
            <person name="Embree M."/>
            <person name="Liu J.K."/>
            <person name="Al-Bassam M.M."/>
            <person name="Zengler K."/>
        </authorList>
    </citation>
    <scope>NUCLEOTIDE SEQUENCE</scope>
</reference>
<sequence length="77" mass="8959">MHSHDHSHDSKGHDLNRHEVEHLLEHWIEHNQSHSTSFRERAAQVARVSELAAQDINRAAELMDECTEMLKKALKDL</sequence>
<dbReference type="EMBL" id="LNQE01001374">
    <property type="protein sequence ID" value="KUG18574.1"/>
    <property type="molecule type" value="Genomic_DNA"/>
</dbReference>
<evidence type="ECO:0000313" key="2">
    <source>
        <dbReference type="EMBL" id="KUG18574.1"/>
    </source>
</evidence>
<dbReference type="InterPro" id="IPR058493">
    <property type="entry name" value="DUF8180"/>
</dbReference>
<comment type="caution">
    <text evidence="2">The sequence shown here is derived from an EMBL/GenBank/DDBJ whole genome shotgun (WGS) entry which is preliminary data.</text>
</comment>